<proteinExistence type="predicted"/>
<dbReference type="RefSeq" id="WP_393992983.1">
    <property type="nucleotide sequence ID" value="NZ_JBAFVH010000007.1"/>
</dbReference>
<gene>
    <name evidence="2" type="ORF">V5F32_13465</name>
</gene>
<dbReference type="EMBL" id="JBAFVH010000007">
    <property type="protein sequence ID" value="MFG1373179.1"/>
    <property type="molecule type" value="Genomic_DNA"/>
</dbReference>
<reference evidence="2 3" key="1">
    <citation type="submission" date="2024-02" db="EMBL/GenBank/DDBJ databases">
        <title>Expansion and revision of Xanthobacter and proposal of Roseixanthobacter gen. nov.</title>
        <authorList>
            <person name="Soltysiak M.P.M."/>
            <person name="Jalihal A."/>
            <person name="Ory A."/>
            <person name="Chrisophersen C."/>
            <person name="Lee A.D."/>
            <person name="Boulton J."/>
            <person name="Springer M."/>
        </authorList>
    </citation>
    <scope>NUCLEOTIDE SEQUENCE [LARGE SCALE GENOMIC DNA]</scope>
    <source>
        <strain evidence="2 3">23A</strain>
    </source>
</reference>
<dbReference type="Pfam" id="PF07704">
    <property type="entry name" value="PSK_trans_fac"/>
    <property type="match status" value="1"/>
</dbReference>
<evidence type="ECO:0000313" key="2">
    <source>
        <dbReference type="EMBL" id="MFG1373179.1"/>
    </source>
</evidence>
<sequence>MPRQLNIRSDEAFETARRLARLQGKPVTDVVVSALRAYDAALSADAELTAEQMVEFEALRQISRAAAKFAKSSATSDHSDMYDASGLPR</sequence>
<evidence type="ECO:0000313" key="3">
    <source>
        <dbReference type="Proteomes" id="UP001604002"/>
    </source>
</evidence>
<organism evidence="2 3">
    <name type="scientific">Xanthobacter oligotrophicus</name>
    <dbReference type="NCBI Taxonomy" id="2607286"/>
    <lineage>
        <taxon>Bacteria</taxon>
        <taxon>Pseudomonadati</taxon>
        <taxon>Pseudomonadota</taxon>
        <taxon>Alphaproteobacteria</taxon>
        <taxon>Hyphomicrobiales</taxon>
        <taxon>Xanthobacteraceae</taxon>
        <taxon>Xanthobacter</taxon>
    </lineage>
</organism>
<accession>A0ABW6ZZN3</accession>
<feature type="region of interest" description="Disordered" evidence="1">
    <location>
        <begin position="70"/>
        <end position="89"/>
    </location>
</feature>
<keyword evidence="3" id="KW-1185">Reference proteome</keyword>
<dbReference type="InterPro" id="IPR011660">
    <property type="entry name" value="VapB-like"/>
</dbReference>
<name>A0ABW6ZZN3_9HYPH</name>
<dbReference type="Proteomes" id="UP001604002">
    <property type="component" value="Unassembled WGS sequence"/>
</dbReference>
<protein>
    <submittedName>
        <fullName evidence="2">Type II toxin-antitoxin system VapB family antitoxin</fullName>
    </submittedName>
</protein>
<evidence type="ECO:0000256" key="1">
    <source>
        <dbReference type="SAM" id="MobiDB-lite"/>
    </source>
</evidence>
<comment type="caution">
    <text evidence="2">The sequence shown here is derived from an EMBL/GenBank/DDBJ whole genome shotgun (WGS) entry which is preliminary data.</text>
</comment>